<accession>A0A144YLP7</accession>
<feature type="chain" id="PRO_5044548809" evidence="1">
    <location>
        <begin position="20"/>
        <end position="236"/>
    </location>
</feature>
<evidence type="ECO:0000256" key="1">
    <source>
        <dbReference type="SAM" id="SignalP"/>
    </source>
</evidence>
<evidence type="ECO:0000313" key="7">
    <source>
        <dbReference type="Proteomes" id="UP000250603"/>
    </source>
</evidence>
<dbReference type="RefSeq" id="WP_014882464.1">
    <property type="nucleotide sequence ID" value="NC_018405.1"/>
</dbReference>
<dbReference type="EMBL" id="QMCK01000046">
    <property type="protein sequence ID" value="RAY24867.1"/>
    <property type="molecule type" value="Genomic_DNA"/>
</dbReference>
<dbReference type="Proteomes" id="UP000250603">
    <property type="component" value="Unassembled WGS sequence"/>
</dbReference>
<keyword evidence="7" id="KW-1185">Reference proteome</keyword>
<evidence type="ECO:0000313" key="2">
    <source>
        <dbReference type="EMBL" id="MBC6325824.1"/>
    </source>
</evidence>
<dbReference type="EMBL" id="NEEU01000002">
    <property type="protein sequence ID" value="PJD76571.1"/>
    <property type="molecule type" value="Genomic_DNA"/>
</dbReference>
<dbReference type="Pfam" id="PF06551">
    <property type="entry name" value="DUF1120"/>
    <property type="match status" value="1"/>
</dbReference>
<organism evidence="3">
    <name type="scientific">Enterobacter kobei</name>
    <dbReference type="NCBI Taxonomy" id="208224"/>
    <lineage>
        <taxon>Bacteria</taxon>
        <taxon>Pseudomonadati</taxon>
        <taxon>Pseudomonadota</taxon>
        <taxon>Gammaproteobacteria</taxon>
        <taxon>Enterobacterales</taxon>
        <taxon>Enterobacteriaceae</taxon>
        <taxon>Enterobacter</taxon>
        <taxon>Enterobacter cloacae complex</taxon>
    </lineage>
</organism>
<sequence>MKKLLLATLIAMTSSAAFAEGSIVMKVQGKMNHASCTPELSNGGSIDFGTIALDQLSPTQTNQMGHKDMSLTINCPSATKVAWSIADNKEDSNAATYLNSSEFYIRDATDNGGDVYGSGTTYGVGTTAAGDKIGAYAISTRINEITANGVPAQAIFAPNFLNSKGEYMWRNLATGVIANGNAEIMTATRPGYTAPLAITSVVYPFKVSLAIVNTDRLTTTDEAQLSGETTITLVYL</sequence>
<accession>A0A0H0DIB0</accession>
<gene>
    <name evidence="3" type="ORF">B9Q37_04165</name>
    <name evidence="4" type="ORF">DP181_14920</name>
    <name evidence="2" type="ORF">H9R40_22060</name>
    <name evidence="5" type="ORF">M2B19_03075</name>
</gene>
<evidence type="ECO:0000313" key="3">
    <source>
        <dbReference type="EMBL" id="PJD76571.1"/>
    </source>
</evidence>
<reference evidence="2" key="3">
    <citation type="submission" date="2020-08" db="EMBL/GenBank/DDBJ databases">
        <title>Distribution of Beta-Lactamase Producing Gram-Negative Bacterial Isolates in Isabela River of Santo Domingo, Dominican Republic.</title>
        <authorList>
            <person name="Calderon V."/>
            <person name="Del Rosario C."/>
            <person name="Duarte A."/>
            <person name="Bonnelly R."/>
            <person name="Barauna R."/>
            <person name="Ramos R.T."/>
            <person name="Perdomo O.P."/>
            <person name="Rodriguez De Francisco L.E."/>
            <person name="Franco De Los Santos E.F."/>
        </authorList>
    </citation>
    <scope>NUCLEOTIDE SEQUENCE</scope>
    <source>
        <strain evidence="2">INTEC_BI4_1.1</strain>
    </source>
</reference>
<dbReference type="Proteomes" id="UP000613022">
    <property type="component" value="Unassembled WGS sequence"/>
</dbReference>
<dbReference type="EMBL" id="JACSEP010000113">
    <property type="protein sequence ID" value="MBC6325824.1"/>
    <property type="molecule type" value="Genomic_DNA"/>
</dbReference>
<name>A0A144YLP7_9ENTR</name>
<dbReference type="InterPro" id="IPR010546">
    <property type="entry name" value="DUF1120"/>
</dbReference>
<dbReference type="Proteomes" id="UP000230495">
    <property type="component" value="Unassembled WGS sequence"/>
</dbReference>
<reference evidence="5" key="4">
    <citation type="submission" date="2022-04" db="EMBL/GenBank/DDBJ databases">
        <title>Co-occurrence of mcr-9 and blaNDM-1 in multidrug-resistant Enterobacter kobei strain isolated from an infant with urinary infection.</title>
        <authorList>
            <person name="Zeng H."/>
        </authorList>
    </citation>
    <scope>NUCLEOTIDE SEQUENCE</scope>
    <source>
        <strain evidence="5">EC1382</strain>
    </source>
</reference>
<protein>
    <submittedName>
        <fullName evidence="2">DUF1120 domain-containing protein</fullName>
    </submittedName>
</protein>
<reference evidence="3 6" key="1">
    <citation type="journal article" date="2017" name="J. Antimicrob. Chemother.">
        <title>Characterization of the population structure, drug resistance mechanisms and plasmids of the community-associated Enterobacter cloacae complex in China.</title>
        <authorList>
            <person name="Zhou K."/>
            <person name="Yu W."/>
            <person name="Cao X."/>
            <person name="Shen P."/>
            <person name="Lu H."/>
            <person name="Luo Q."/>
            <person name="Rossen J.W.A."/>
            <person name="Xiao Y."/>
        </authorList>
    </citation>
    <scope>NUCLEOTIDE SEQUENCE [LARGE SCALE GENOMIC DNA]</scope>
    <source>
        <strain evidence="3">ECC1097</strain>
    </source>
</reference>
<dbReference type="OrthoDB" id="6602763at2"/>
<reference evidence="4 7" key="2">
    <citation type="submission" date="2018-06" db="EMBL/GenBank/DDBJ databases">
        <title>ACT-28, a chromosomally-encoded AmpC with carbapenemase activity from Enterobacter kobei.</title>
        <authorList>
            <person name="Jousset A.B."/>
            <person name="Oueslati S."/>
            <person name="Bernabeu S."/>
            <person name="Takissian J."/>
            <person name="Creton E."/>
            <person name="Vogel A."/>
            <person name="Cotellon G."/>
            <person name="Bonnin R.A."/>
            <person name="Dortet L."/>
            <person name="Naas T."/>
        </authorList>
    </citation>
    <scope>NUCLEOTIDE SEQUENCE [LARGE SCALE GENOMIC DNA]</scope>
    <source>
        <strain evidence="4 7">149H6</strain>
    </source>
</reference>
<dbReference type="GeneID" id="93153716"/>
<dbReference type="Proteomes" id="UP001228563">
    <property type="component" value="Chromosome"/>
</dbReference>
<evidence type="ECO:0000313" key="6">
    <source>
        <dbReference type="Proteomes" id="UP000230495"/>
    </source>
</evidence>
<dbReference type="EMBL" id="CP096849">
    <property type="protein sequence ID" value="WMT66578.1"/>
    <property type="molecule type" value="Genomic_DNA"/>
</dbReference>
<evidence type="ECO:0000313" key="5">
    <source>
        <dbReference type="EMBL" id="WMT66578.1"/>
    </source>
</evidence>
<proteinExistence type="predicted"/>
<dbReference type="KEGG" id="eno:ECENHK_03375"/>
<accession>A0A0F0XQD5</accession>
<evidence type="ECO:0000313" key="4">
    <source>
        <dbReference type="EMBL" id="RAY24867.1"/>
    </source>
</evidence>
<feature type="signal peptide" evidence="1">
    <location>
        <begin position="1"/>
        <end position="19"/>
    </location>
</feature>
<dbReference type="AlphaFoldDB" id="A0A144YLP7"/>
<keyword evidence="1" id="KW-0732">Signal</keyword>